<reference evidence="1" key="1">
    <citation type="submission" date="2014-09" db="EMBL/GenBank/DDBJ databases">
        <authorList>
            <person name="Magalhaes I.L.F."/>
            <person name="Oliveira U."/>
            <person name="Santos F.R."/>
            <person name="Vidigal T.H.D.A."/>
            <person name="Brescovit A.D."/>
            <person name="Santos A.J."/>
        </authorList>
    </citation>
    <scope>NUCLEOTIDE SEQUENCE</scope>
    <source>
        <tissue evidence="1">Shoot tissue taken approximately 20 cm above the soil surface</tissue>
    </source>
</reference>
<protein>
    <submittedName>
        <fullName evidence="1">Uncharacterized protein</fullName>
    </submittedName>
</protein>
<proteinExistence type="predicted"/>
<reference evidence="1" key="2">
    <citation type="journal article" date="2015" name="Data Brief">
        <title>Shoot transcriptome of the giant reed, Arundo donax.</title>
        <authorList>
            <person name="Barrero R.A."/>
            <person name="Guerrero F.D."/>
            <person name="Moolhuijzen P."/>
            <person name="Goolsby J.A."/>
            <person name="Tidwell J."/>
            <person name="Bellgard S.E."/>
            <person name="Bellgard M.I."/>
        </authorList>
    </citation>
    <scope>NUCLEOTIDE SEQUENCE</scope>
    <source>
        <tissue evidence="1">Shoot tissue taken approximately 20 cm above the soil surface</tissue>
    </source>
</reference>
<sequence length="52" mass="5965">MVVCTFLDDSKGSLPEKSYITTNIFLFKYYRCTSCLKNISKAAGRQIKRMPP</sequence>
<dbReference type="EMBL" id="GBRH01194691">
    <property type="protein sequence ID" value="JAE03205.1"/>
    <property type="molecule type" value="Transcribed_RNA"/>
</dbReference>
<accession>A0A0A9ER48</accession>
<dbReference type="AlphaFoldDB" id="A0A0A9ER48"/>
<evidence type="ECO:0000313" key="1">
    <source>
        <dbReference type="EMBL" id="JAE03205.1"/>
    </source>
</evidence>
<name>A0A0A9ER48_ARUDO</name>
<organism evidence="1">
    <name type="scientific">Arundo donax</name>
    <name type="common">Giant reed</name>
    <name type="synonym">Donax arundinaceus</name>
    <dbReference type="NCBI Taxonomy" id="35708"/>
    <lineage>
        <taxon>Eukaryota</taxon>
        <taxon>Viridiplantae</taxon>
        <taxon>Streptophyta</taxon>
        <taxon>Embryophyta</taxon>
        <taxon>Tracheophyta</taxon>
        <taxon>Spermatophyta</taxon>
        <taxon>Magnoliopsida</taxon>
        <taxon>Liliopsida</taxon>
        <taxon>Poales</taxon>
        <taxon>Poaceae</taxon>
        <taxon>PACMAD clade</taxon>
        <taxon>Arundinoideae</taxon>
        <taxon>Arundineae</taxon>
        <taxon>Arundo</taxon>
    </lineage>
</organism>